<dbReference type="InterPro" id="IPR015943">
    <property type="entry name" value="WD40/YVTN_repeat-like_dom_sf"/>
</dbReference>
<sequence>MTVMPDGTVLMLEENGRVEAESGWAVRSTGSGLARLLDEGPTSTQRLLDSLQGHTGTTLAHAAGDDLGIVALGDATGAVRTFGDHADCVLLHDGPVSALAALNIPLDGDVTVPLFYSGGADGTVRAWSPGSAPMSAPVLQQPFPVVSLDAAFTENGPAIVAAWGDSTVECIYWDTGVQQTFRPGSPVRAVALDEKGRVLIGMDEALTCLIPQQPSNDGDAVQQRTPVD</sequence>
<organism evidence="1 2">
    <name type="scientific">Streptomyces maoxianensis</name>
    <dbReference type="NCBI Taxonomy" id="1459942"/>
    <lineage>
        <taxon>Bacteria</taxon>
        <taxon>Bacillati</taxon>
        <taxon>Actinomycetota</taxon>
        <taxon>Actinomycetes</taxon>
        <taxon>Kitasatosporales</taxon>
        <taxon>Streptomycetaceae</taxon>
        <taxon>Streptomyces</taxon>
    </lineage>
</organism>
<dbReference type="Gene3D" id="2.130.10.10">
    <property type="entry name" value="YVTN repeat-like/Quinoprotein amine dehydrogenase"/>
    <property type="match status" value="1"/>
</dbReference>
<dbReference type="RefSeq" id="WP_381200647.1">
    <property type="nucleotide sequence ID" value="NZ_JBHSFE010000023.1"/>
</dbReference>
<dbReference type="Proteomes" id="UP001595993">
    <property type="component" value="Unassembled WGS sequence"/>
</dbReference>
<accession>A0ABV9GEA8</accession>
<keyword evidence="2" id="KW-1185">Reference proteome</keyword>
<proteinExistence type="predicted"/>
<dbReference type="SUPFAM" id="SSF63829">
    <property type="entry name" value="Calcium-dependent phosphotriesterase"/>
    <property type="match status" value="1"/>
</dbReference>
<gene>
    <name evidence="1" type="ORF">ACFO9E_27345</name>
</gene>
<evidence type="ECO:0008006" key="3">
    <source>
        <dbReference type="Google" id="ProtNLM"/>
    </source>
</evidence>
<evidence type="ECO:0000313" key="1">
    <source>
        <dbReference type="EMBL" id="MFC4611479.1"/>
    </source>
</evidence>
<name>A0ABV9GEA8_9ACTN</name>
<evidence type="ECO:0000313" key="2">
    <source>
        <dbReference type="Proteomes" id="UP001595993"/>
    </source>
</evidence>
<reference evidence="2" key="1">
    <citation type="journal article" date="2019" name="Int. J. Syst. Evol. Microbiol.">
        <title>The Global Catalogue of Microorganisms (GCM) 10K type strain sequencing project: providing services to taxonomists for standard genome sequencing and annotation.</title>
        <authorList>
            <consortium name="The Broad Institute Genomics Platform"/>
            <consortium name="The Broad Institute Genome Sequencing Center for Infectious Disease"/>
            <person name="Wu L."/>
            <person name="Ma J."/>
        </authorList>
    </citation>
    <scope>NUCLEOTIDE SEQUENCE [LARGE SCALE GENOMIC DNA]</scope>
    <source>
        <strain evidence="2">CGMCC 4.7139</strain>
    </source>
</reference>
<comment type="caution">
    <text evidence="1">The sequence shown here is derived from an EMBL/GenBank/DDBJ whole genome shotgun (WGS) entry which is preliminary data.</text>
</comment>
<protein>
    <recommendedName>
        <fullName evidence="3">WD40 repeat domain-containing protein</fullName>
    </recommendedName>
</protein>
<dbReference type="EMBL" id="JBHSFE010000023">
    <property type="protein sequence ID" value="MFC4611479.1"/>
    <property type="molecule type" value="Genomic_DNA"/>
</dbReference>